<evidence type="ECO:0000313" key="1">
    <source>
        <dbReference type="EMBL" id="KNE92577.1"/>
    </source>
</evidence>
<keyword evidence="2" id="KW-1185">Reference proteome</keyword>
<protein>
    <submittedName>
        <fullName evidence="1">Uncharacterized protein</fullName>
    </submittedName>
</protein>
<evidence type="ECO:0000313" key="2">
    <source>
        <dbReference type="Proteomes" id="UP000054564"/>
    </source>
</evidence>
<comment type="caution">
    <text evidence="1">The sequence shown here is derived from an EMBL/GenBank/DDBJ whole genome shotgun (WGS) entry which is preliminary data.</text>
</comment>
<accession>A0A0L0UZW3</accession>
<proteinExistence type="predicted"/>
<dbReference type="EMBL" id="AJIL01000160">
    <property type="protein sequence ID" value="KNE92577.1"/>
    <property type="molecule type" value="Genomic_DNA"/>
</dbReference>
<organism evidence="1 2">
    <name type="scientific">Puccinia striiformis f. sp. tritici PST-78</name>
    <dbReference type="NCBI Taxonomy" id="1165861"/>
    <lineage>
        <taxon>Eukaryota</taxon>
        <taxon>Fungi</taxon>
        <taxon>Dikarya</taxon>
        <taxon>Basidiomycota</taxon>
        <taxon>Pucciniomycotina</taxon>
        <taxon>Pucciniomycetes</taxon>
        <taxon>Pucciniales</taxon>
        <taxon>Pucciniaceae</taxon>
        <taxon>Puccinia</taxon>
    </lineage>
</organism>
<gene>
    <name evidence="1" type="ORF">PSTG_14011</name>
</gene>
<reference evidence="2" key="1">
    <citation type="submission" date="2014-03" db="EMBL/GenBank/DDBJ databases">
        <title>The Genome Sequence of Puccinia striiformis f. sp. tritici PST-78.</title>
        <authorList>
            <consortium name="The Broad Institute Genome Sequencing Platform"/>
            <person name="Cuomo C."/>
            <person name="Hulbert S."/>
            <person name="Chen X."/>
            <person name="Walker B."/>
            <person name="Young S.K."/>
            <person name="Zeng Q."/>
            <person name="Gargeya S."/>
            <person name="Fitzgerald M."/>
            <person name="Haas B."/>
            <person name="Abouelleil A."/>
            <person name="Alvarado L."/>
            <person name="Arachchi H.M."/>
            <person name="Berlin A.M."/>
            <person name="Chapman S.B."/>
            <person name="Goldberg J."/>
            <person name="Griggs A."/>
            <person name="Gujja S."/>
            <person name="Hansen M."/>
            <person name="Howarth C."/>
            <person name="Imamovic A."/>
            <person name="Larimer J."/>
            <person name="McCowan C."/>
            <person name="Montmayeur A."/>
            <person name="Murphy C."/>
            <person name="Neiman D."/>
            <person name="Pearson M."/>
            <person name="Priest M."/>
            <person name="Roberts A."/>
            <person name="Saif S."/>
            <person name="Shea T."/>
            <person name="Sisk P."/>
            <person name="Sykes S."/>
            <person name="Wortman J."/>
            <person name="Nusbaum C."/>
            <person name="Birren B."/>
        </authorList>
    </citation>
    <scope>NUCLEOTIDE SEQUENCE [LARGE SCALE GENOMIC DNA]</scope>
    <source>
        <strain evidence="2">race PST-78</strain>
    </source>
</reference>
<dbReference type="Proteomes" id="UP000054564">
    <property type="component" value="Unassembled WGS sequence"/>
</dbReference>
<name>A0A0L0UZW3_9BASI</name>
<sequence length="215" mass="24044">MNQEQQRSEQRYRSLNFNNESNKHLKELQSLVSRGAHGNGDTALTWASTAEGNLPFSEEDHRDVRLHYKTGIIPRLLYGETYSLGGCVLGGKDYEMLFLDCEQQLHGHEGLAEGHGEPPRMTGVGSVVGVFDLAKDGEDGNKVEVFVVHKVDEYTDFGDKKILVKYVLDSLESGSEFAGQLYKGQRGRFEGQFNGWSRQDHAMMVELESVTVSTP</sequence>
<dbReference type="AlphaFoldDB" id="A0A0L0UZW3"/>